<protein>
    <recommendedName>
        <fullName evidence="6">Bacterial type II secretion system protein E domain-containing protein</fullName>
    </recommendedName>
</protein>
<name>A0A2M7MHR1_9BACT</name>
<feature type="non-terminal residue" evidence="7">
    <location>
        <position position="1"/>
    </location>
</feature>
<dbReference type="SUPFAM" id="SSF52540">
    <property type="entry name" value="P-loop containing nucleoside triphosphate hydrolases"/>
    <property type="match status" value="1"/>
</dbReference>
<keyword evidence="2" id="KW-0547">Nucleotide-binding</keyword>
<dbReference type="AlphaFoldDB" id="A0A2M7MHR1"/>
<feature type="region of interest" description="Disordered" evidence="5">
    <location>
        <begin position="36"/>
        <end position="99"/>
    </location>
</feature>
<organism evidence="7 8">
    <name type="scientific">Candidatus Kuenenbacteria bacterium CG_4_10_14_3_um_filter_39_14</name>
    <dbReference type="NCBI Taxonomy" id="1974614"/>
    <lineage>
        <taxon>Bacteria</taxon>
        <taxon>Candidatus Kueneniibacteriota</taxon>
    </lineage>
</organism>
<dbReference type="PANTHER" id="PTHR30258">
    <property type="entry name" value="TYPE II SECRETION SYSTEM PROTEIN GSPE-RELATED"/>
    <property type="match status" value="1"/>
</dbReference>
<keyword evidence="4" id="KW-0175">Coiled coil</keyword>
<dbReference type="GO" id="GO:0005524">
    <property type="term" value="F:ATP binding"/>
    <property type="evidence" value="ECO:0007669"/>
    <property type="project" value="UniProtKB-KW"/>
</dbReference>
<dbReference type="Gene3D" id="3.30.450.90">
    <property type="match status" value="1"/>
</dbReference>
<feature type="compositionally biased region" description="Acidic residues" evidence="5">
    <location>
        <begin position="47"/>
        <end position="58"/>
    </location>
</feature>
<accession>A0A2M7MHR1</accession>
<dbReference type="SMART" id="SM00382">
    <property type="entry name" value="AAA"/>
    <property type="match status" value="1"/>
</dbReference>
<evidence type="ECO:0000256" key="5">
    <source>
        <dbReference type="SAM" id="MobiDB-lite"/>
    </source>
</evidence>
<feature type="compositionally biased region" description="Basic and acidic residues" evidence="5">
    <location>
        <begin position="62"/>
        <end position="99"/>
    </location>
</feature>
<gene>
    <name evidence="7" type="ORF">COZ26_01120</name>
</gene>
<sequence length="669" mass="75006">KILKDIDDIIKKFSKEFFMPADDLQKQIDDLINIPFNGSKTSSLPKDEDEFLSEENSDSELTADHVIEEKETTATGVSEKRENGQTEEKQPPLYERAENESILKANKKDDSLLKNIAPADKQEQLADKMKQLEQARKEEQIKETALSQGLGYINLKGLPIMPEALRLIAENESRAKGMIAFMYKKGMSIRLAVIDYNNEVQKIISRLSQEHEGINASVYLTSEVSMAAALKAYAALPKIIPHVDEVAVLESDLEESAAELKDLKELAEKIKKVNITQVLSLILSAAIRVESSDIHIEAEESGINLRFRIDGVLHHIAGLEREIWDKLVSRIKLSSKLKINIKDKPQDGNFSVHAKGEPIDFRVSTLPTLYGESVVMRILYHAKVKGMNLDNLGIEEYNRKILDRELTKPNGMLVVTGPTGAGKTTTLYAILNKLNTADNKIITIEDPIEYKIKGINQSQVNKDRDYTFAKALKSVVRQDPDIILVGEIRDKETAEISLNAALTGHLLFATLHTNDAAGTIPRFLALGAKPYLLAPALNTSLAQRLVRKICEQCRTEEVIDETKKERIRLELWSLPEQHRNLLPEELNNLKFFKGEGCEKCAGLGYKGQIGIFEIFQVTDEIRDMILADNVSEHKMKELAVRNGMITMVQDGILKALRGVTSLSEVFRVS</sequence>
<dbReference type="GO" id="GO:0016887">
    <property type="term" value="F:ATP hydrolysis activity"/>
    <property type="evidence" value="ECO:0007669"/>
    <property type="project" value="TreeGrafter"/>
</dbReference>
<dbReference type="Pfam" id="PF00437">
    <property type="entry name" value="T2SSE"/>
    <property type="match status" value="1"/>
</dbReference>
<feature type="coiled-coil region" evidence="4">
    <location>
        <begin position="246"/>
        <end position="273"/>
    </location>
</feature>
<dbReference type="InterPro" id="IPR003593">
    <property type="entry name" value="AAA+_ATPase"/>
</dbReference>
<dbReference type="PROSITE" id="PS00662">
    <property type="entry name" value="T2SP_E"/>
    <property type="match status" value="1"/>
</dbReference>
<dbReference type="GO" id="GO:0005886">
    <property type="term" value="C:plasma membrane"/>
    <property type="evidence" value="ECO:0007669"/>
    <property type="project" value="TreeGrafter"/>
</dbReference>
<reference evidence="8" key="1">
    <citation type="submission" date="2017-09" db="EMBL/GenBank/DDBJ databases">
        <title>Depth-based differentiation of microbial function through sediment-hosted aquifers and enrichment of novel symbionts in the deep terrestrial subsurface.</title>
        <authorList>
            <person name="Probst A.J."/>
            <person name="Ladd B."/>
            <person name="Jarett J.K."/>
            <person name="Geller-Mcgrath D.E."/>
            <person name="Sieber C.M.K."/>
            <person name="Emerson J.B."/>
            <person name="Anantharaman K."/>
            <person name="Thomas B.C."/>
            <person name="Malmstrom R."/>
            <person name="Stieglmeier M."/>
            <person name="Klingl A."/>
            <person name="Woyke T."/>
            <person name="Ryan C.M."/>
            <person name="Banfield J.F."/>
        </authorList>
    </citation>
    <scope>NUCLEOTIDE SEQUENCE [LARGE SCALE GENOMIC DNA]</scope>
</reference>
<dbReference type="InterPro" id="IPR027417">
    <property type="entry name" value="P-loop_NTPase"/>
</dbReference>
<evidence type="ECO:0000256" key="1">
    <source>
        <dbReference type="ARBA" id="ARBA00006611"/>
    </source>
</evidence>
<dbReference type="InterPro" id="IPR001482">
    <property type="entry name" value="T2SS/T4SS_dom"/>
</dbReference>
<comment type="similarity">
    <text evidence="1">Belongs to the GSP E family.</text>
</comment>
<dbReference type="PANTHER" id="PTHR30258:SF1">
    <property type="entry name" value="PROTEIN TRANSPORT PROTEIN HOFB HOMOLOG"/>
    <property type="match status" value="1"/>
</dbReference>
<evidence type="ECO:0000259" key="6">
    <source>
        <dbReference type="PROSITE" id="PS00662"/>
    </source>
</evidence>
<evidence type="ECO:0000256" key="3">
    <source>
        <dbReference type="ARBA" id="ARBA00022840"/>
    </source>
</evidence>
<comment type="caution">
    <text evidence="7">The sequence shown here is derived from an EMBL/GenBank/DDBJ whole genome shotgun (WGS) entry which is preliminary data.</text>
</comment>
<dbReference type="Gene3D" id="3.40.50.300">
    <property type="entry name" value="P-loop containing nucleotide triphosphate hydrolases"/>
    <property type="match status" value="1"/>
</dbReference>
<evidence type="ECO:0000256" key="2">
    <source>
        <dbReference type="ARBA" id="ARBA00022741"/>
    </source>
</evidence>
<feature type="domain" description="Bacterial type II secretion system protein E" evidence="6">
    <location>
        <begin position="476"/>
        <end position="490"/>
    </location>
</feature>
<dbReference type="CDD" id="cd01129">
    <property type="entry name" value="PulE-GspE-like"/>
    <property type="match status" value="1"/>
</dbReference>
<proteinExistence type="inferred from homology"/>
<keyword evidence="3" id="KW-0067">ATP-binding</keyword>
<dbReference type="EMBL" id="PFJV01000026">
    <property type="protein sequence ID" value="PIX92565.1"/>
    <property type="molecule type" value="Genomic_DNA"/>
</dbReference>
<evidence type="ECO:0000313" key="8">
    <source>
        <dbReference type="Proteomes" id="UP000230658"/>
    </source>
</evidence>
<evidence type="ECO:0000313" key="7">
    <source>
        <dbReference type="EMBL" id="PIX92565.1"/>
    </source>
</evidence>
<dbReference type="Proteomes" id="UP000230658">
    <property type="component" value="Unassembled WGS sequence"/>
</dbReference>
<evidence type="ECO:0000256" key="4">
    <source>
        <dbReference type="SAM" id="Coils"/>
    </source>
</evidence>